<keyword evidence="2 8" id="KW-1003">Cell membrane</keyword>
<evidence type="ECO:0000256" key="1">
    <source>
        <dbReference type="ARBA" id="ARBA00004651"/>
    </source>
</evidence>
<keyword evidence="7 8" id="KW-0012">Acyltransferase</keyword>
<comment type="caution">
    <text evidence="10">The sequence shown here is derived from an EMBL/GenBank/DDBJ whole genome shotgun (WGS) entry which is preliminary data.</text>
</comment>
<evidence type="ECO:0000256" key="2">
    <source>
        <dbReference type="ARBA" id="ARBA00022475"/>
    </source>
</evidence>
<dbReference type="HAMAP" id="MF_01148">
    <property type="entry name" value="Lnt"/>
    <property type="match status" value="1"/>
</dbReference>
<dbReference type="RefSeq" id="WP_184202689.1">
    <property type="nucleotide sequence ID" value="NZ_JACHGW010000005.1"/>
</dbReference>
<dbReference type="EC" id="2.3.1.269" evidence="8"/>
<dbReference type="InterPro" id="IPR004563">
    <property type="entry name" value="Apolipo_AcylTrfase"/>
</dbReference>
<dbReference type="EMBL" id="JACHGW010000005">
    <property type="protein sequence ID" value="MBB6052907.1"/>
    <property type="molecule type" value="Genomic_DNA"/>
</dbReference>
<dbReference type="GO" id="GO:0042158">
    <property type="term" value="P:lipoprotein biosynthetic process"/>
    <property type="evidence" value="ECO:0007669"/>
    <property type="project" value="UniProtKB-UniRule"/>
</dbReference>
<gene>
    <name evidence="8" type="primary">lnt</name>
    <name evidence="10" type="ORF">HNQ39_004739</name>
</gene>
<comment type="caution">
    <text evidence="8">Lacks conserved residue(s) required for the propagation of feature annotation.</text>
</comment>
<feature type="transmembrane region" description="Helical" evidence="8">
    <location>
        <begin position="103"/>
        <end position="126"/>
    </location>
</feature>
<proteinExistence type="inferred from homology"/>
<evidence type="ECO:0000256" key="4">
    <source>
        <dbReference type="ARBA" id="ARBA00022692"/>
    </source>
</evidence>
<comment type="catalytic activity">
    <reaction evidence="8">
        <text>N-terminal S-1,2-diacyl-sn-glyceryl-L-cysteinyl-[lipoprotein] + a glycerophospholipid = N-acyl-S-1,2-diacyl-sn-glyceryl-L-cysteinyl-[lipoprotein] + a 2-acyl-sn-glycero-3-phospholipid + H(+)</text>
        <dbReference type="Rhea" id="RHEA:48228"/>
        <dbReference type="Rhea" id="RHEA-COMP:14681"/>
        <dbReference type="Rhea" id="RHEA-COMP:14684"/>
        <dbReference type="ChEBI" id="CHEBI:15378"/>
        <dbReference type="ChEBI" id="CHEBI:136912"/>
        <dbReference type="ChEBI" id="CHEBI:140656"/>
        <dbReference type="ChEBI" id="CHEBI:140657"/>
        <dbReference type="ChEBI" id="CHEBI:140660"/>
        <dbReference type="EC" id="2.3.1.269"/>
    </reaction>
</comment>
<feature type="transmembrane region" description="Helical" evidence="8">
    <location>
        <begin position="70"/>
        <end position="91"/>
    </location>
</feature>
<comment type="similarity">
    <text evidence="8">Belongs to the CN hydrolase family. Apolipoprotein N-acyltransferase subfamily.</text>
</comment>
<accession>A0A7W9W9U3</accession>
<dbReference type="SUPFAM" id="SSF56317">
    <property type="entry name" value="Carbon-nitrogen hydrolase"/>
    <property type="match status" value="1"/>
</dbReference>
<organism evidence="10 11">
    <name type="scientific">Armatimonas rosea</name>
    <dbReference type="NCBI Taxonomy" id="685828"/>
    <lineage>
        <taxon>Bacteria</taxon>
        <taxon>Bacillati</taxon>
        <taxon>Armatimonadota</taxon>
        <taxon>Armatimonadia</taxon>
        <taxon>Armatimonadales</taxon>
        <taxon>Armatimonadaceae</taxon>
        <taxon>Armatimonas</taxon>
    </lineage>
</organism>
<dbReference type="AlphaFoldDB" id="A0A7W9W9U3"/>
<evidence type="ECO:0000313" key="11">
    <source>
        <dbReference type="Proteomes" id="UP000520814"/>
    </source>
</evidence>
<keyword evidence="10" id="KW-0449">Lipoprotein</keyword>
<keyword evidence="11" id="KW-1185">Reference proteome</keyword>
<name>A0A7W9W9U3_ARMRO</name>
<evidence type="ECO:0000256" key="6">
    <source>
        <dbReference type="ARBA" id="ARBA00023136"/>
    </source>
</evidence>
<keyword evidence="5 8" id="KW-1133">Transmembrane helix</keyword>
<dbReference type="UniPathway" id="UPA00666"/>
<feature type="transmembrane region" description="Helical" evidence="8">
    <location>
        <begin position="138"/>
        <end position="158"/>
    </location>
</feature>
<dbReference type="PANTHER" id="PTHR38686">
    <property type="entry name" value="APOLIPOPROTEIN N-ACYLTRANSFERASE"/>
    <property type="match status" value="1"/>
</dbReference>
<evidence type="ECO:0000256" key="8">
    <source>
        <dbReference type="HAMAP-Rule" id="MF_01148"/>
    </source>
</evidence>
<evidence type="ECO:0000313" key="10">
    <source>
        <dbReference type="EMBL" id="MBB6052907.1"/>
    </source>
</evidence>
<feature type="transmembrane region" description="Helical" evidence="8">
    <location>
        <begin position="45"/>
        <end position="63"/>
    </location>
</feature>
<dbReference type="InterPro" id="IPR003010">
    <property type="entry name" value="C-N_Hydrolase"/>
</dbReference>
<evidence type="ECO:0000259" key="9">
    <source>
        <dbReference type="PROSITE" id="PS50263"/>
    </source>
</evidence>
<dbReference type="Gene3D" id="3.60.110.10">
    <property type="entry name" value="Carbon-nitrogen hydrolase"/>
    <property type="match status" value="1"/>
</dbReference>
<dbReference type="NCBIfam" id="TIGR00546">
    <property type="entry name" value="lnt"/>
    <property type="match status" value="1"/>
</dbReference>
<protein>
    <recommendedName>
        <fullName evidence="8">Apolipoprotein N-acyltransferase</fullName>
        <shortName evidence="8">ALP N-acyltransferase</shortName>
        <ecNumber evidence="8">2.3.1.269</ecNumber>
    </recommendedName>
</protein>
<keyword evidence="6 8" id="KW-0472">Membrane</keyword>
<keyword evidence="4 8" id="KW-0812">Transmembrane</keyword>
<dbReference type="Proteomes" id="UP000520814">
    <property type="component" value="Unassembled WGS sequence"/>
</dbReference>
<evidence type="ECO:0000256" key="5">
    <source>
        <dbReference type="ARBA" id="ARBA00022989"/>
    </source>
</evidence>
<sequence>MKATGLALLAGILLALAFPPLSLWPLAWVAPGLLYTLSSTRRSATLAGYLFGVALFLLGAEWVRVLAVPLWLLLPLFPGALFALYGLVNGLSLPRCLPALRPLVFALLWALFEWLRGLGTYAVPWFTLASAHAAPSAIPLATSVTWLGAPCLGFLIAFTSATLAEGALQRRGRFALVLLIPIALALIPRPTPHRQRFLHLALIQAGRADSNAYETYLALSRKAARSHPDLIVWPEGAATELGTTRLCALARELGIPLLVGLYEDGPDQRPTNLALLIDGEGRELGRYAKRRLAPFGEVYPFQRWIPGVYAAFGIHHESFRHGTAPGVFTLPSGQRIGVGICFESAFPWVASQSTKAGAQLLLFLTSDQSFGQSAELAQHRDQAILRAMENQRPVAQVATTGLTTLIRSDGKVVAALAPGTPGILSVRAILPE</sequence>
<dbReference type="InterPro" id="IPR045378">
    <property type="entry name" value="LNT_N"/>
</dbReference>
<keyword evidence="3 8" id="KW-0808">Transferase</keyword>
<dbReference type="PANTHER" id="PTHR38686:SF1">
    <property type="entry name" value="APOLIPOPROTEIN N-ACYLTRANSFERASE"/>
    <property type="match status" value="1"/>
</dbReference>
<dbReference type="Pfam" id="PF00795">
    <property type="entry name" value="CN_hydrolase"/>
    <property type="match status" value="1"/>
</dbReference>
<comment type="function">
    <text evidence="8">Catalyzes the phospholipid dependent N-acylation of the N-terminal cysteine of apolipoprotein, the last step in lipoprotein maturation.</text>
</comment>
<dbReference type="PROSITE" id="PS50263">
    <property type="entry name" value="CN_HYDROLASE"/>
    <property type="match status" value="1"/>
</dbReference>
<reference evidence="10 11" key="1">
    <citation type="submission" date="2020-08" db="EMBL/GenBank/DDBJ databases">
        <title>Genomic Encyclopedia of Type Strains, Phase IV (KMG-IV): sequencing the most valuable type-strain genomes for metagenomic binning, comparative biology and taxonomic classification.</title>
        <authorList>
            <person name="Goeker M."/>
        </authorList>
    </citation>
    <scope>NUCLEOTIDE SEQUENCE [LARGE SCALE GENOMIC DNA]</scope>
    <source>
        <strain evidence="10 11">DSM 23562</strain>
    </source>
</reference>
<feature type="domain" description="CN hydrolase" evidence="9">
    <location>
        <begin position="198"/>
        <end position="430"/>
    </location>
</feature>
<dbReference type="InterPro" id="IPR036526">
    <property type="entry name" value="C-N_Hydrolase_sf"/>
</dbReference>
<evidence type="ECO:0000256" key="3">
    <source>
        <dbReference type="ARBA" id="ARBA00022679"/>
    </source>
</evidence>
<comment type="pathway">
    <text evidence="8">Protein modification; lipoprotein biosynthesis (N-acyl transfer).</text>
</comment>
<feature type="transmembrane region" description="Helical" evidence="8">
    <location>
        <begin position="170"/>
        <end position="187"/>
    </location>
</feature>
<evidence type="ECO:0000256" key="7">
    <source>
        <dbReference type="ARBA" id="ARBA00023315"/>
    </source>
</evidence>
<comment type="subcellular location">
    <subcellularLocation>
        <location evidence="1 8">Cell membrane</location>
        <topology evidence="1 8">Multi-pass membrane protein</topology>
    </subcellularLocation>
</comment>
<dbReference type="GO" id="GO:0016410">
    <property type="term" value="F:N-acyltransferase activity"/>
    <property type="evidence" value="ECO:0007669"/>
    <property type="project" value="UniProtKB-UniRule"/>
</dbReference>
<dbReference type="CDD" id="cd07571">
    <property type="entry name" value="ALP_N-acyl_transferase"/>
    <property type="match status" value="1"/>
</dbReference>
<dbReference type="GO" id="GO:0005886">
    <property type="term" value="C:plasma membrane"/>
    <property type="evidence" value="ECO:0007669"/>
    <property type="project" value="UniProtKB-SubCell"/>
</dbReference>
<dbReference type="Pfam" id="PF20154">
    <property type="entry name" value="LNT_N"/>
    <property type="match status" value="1"/>
</dbReference>